<keyword evidence="6" id="KW-0119">Carbohydrate metabolism</keyword>
<sequence length="493" mass="53736">MKVLVFADDLTGGSGTAALLKEIGFETLIHLATVPKDPFLESLVTHRMSADSHLDLDEAHVLDLGTRNDTGVHAAAVLQAWLDATDVSRIDLVGLRIDSTLRGPIAPSLDVLLQQDERRIAIVVAAHPRSGRTTLHGVHLVNGVPVHLSSVGNDPFSPVLESNLASWIGGRSRFTNRSVDINIVRRGSRVISKIIEDSYTNGVKVLFCDAETESDINTIARAAVDVRGNVPCIHPIPVDPGPLTAAMVREQRGRQYARKLGASVLDSSVHRSTVAGNGEKRRVYFSESSEHYVTYYGDRVYVTDLGPTVFGISASLMKEAREQIDRLENNDGVVVIRYAGESVEEIVRQMRDAVNRRNVIANSGRNGGCCPVRVLFLRTDTWEAPIRCTNRVTAFLPTILRAVLEEFPSLQGLYLSGGDAARVTLSRVGVTRLMLLDEIAPITVLSKPIDGLLAGKWVIMKGGAMGDHMAVVDAIERLYHEVHKANLGARTTQ</sequence>
<evidence type="ECO:0000256" key="6">
    <source>
        <dbReference type="ARBA" id="ARBA00023277"/>
    </source>
</evidence>
<name>A0A1N7LLH8_9BACL</name>
<feature type="domain" description="Four-carbon acid sugar kinase nucleotide binding" evidence="8">
    <location>
        <begin position="312"/>
        <end position="468"/>
    </location>
</feature>
<dbReference type="GO" id="GO:0016301">
    <property type="term" value="F:kinase activity"/>
    <property type="evidence" value="ECO:0007669"/>
    <property type="project" value="UniProtKB-KW"/>
</dbReference>
<proteinExistence type="inferred from homology"/>
<dbReference type="InterPro" id="IPR037051">
    <property type="entry name" value="4-carb_acid_sugar_kinase_N_sf"/>
</dbReference>
<evidence type="ECO:0000256" key="1">
    <source>
        <dbReference type="ARBA" id="ARBA00005715"/>
    </source>
</evidence>
<evidence type="ECO:0000256" key="5">
    <source>
        <dbReference type="ARBA" id="ARBA00022840"/>
    </source>
</evidence>
<dbReference type="InterPro" id="IPR010737">
    <property type="entry name" value="4-carb_acid_sugar_kinase_N"/>
</dbReference>
<dbReference type="Pfam" id="PF07005">
    <property type="entry name" value="SBD_N"/>
    <property type="match status" value="1"/>
</dbReference>
<evidence type="ECO:0000256" key="2">
    <source>
        <dbReference type="ARBA" id="ARBA00022679"/>
    </source>
</evidence>
<gene>
    <name evidence="9" type="ORF">SAMN05421799_103235</name>
</gene>
<comment type="similarity">
    <text evidence="1">Belongs to the four-carbon acid sugar kinase family.</text>
</comment>
<dbReference type="Pfam" id="PF17042">
    <property type="entry name" value="NBD_C"/>
    <property type="match status" value="1"/>
</dbReference>
<evidence type="ECO:0000313" key="9">
    <source>
        <dbReference type="EMBL" id="SIS74695.1"/>
    </source>
</evidence>
<feature type="domain" description="Four-carbon acid sugar kinase N-terminal" evidence="7">
    <location>
        <begin position="4"/>
        <end position="226"/>
    </location>
</feature>
<dbReference type="GO" id="GO:0005524">
    <property type="term" value="F:ATP binding"/>
    <property type="evidence" value="ECO:0007669"/>
    <property type="project" value="UniProtKB-KW"/>
</dbReference>
<dbReference type="RefSeq" id="WP_076345818.1">
    <property type="nucleotide sequence ID" value="NZ_FTOO01000003.1"/>
</dbReference>
<evidence type="ECO:0000256" key="4">
    <source>
        <dbReference type="ARBA" id="ARBA00022777"/>
    </source>
</evidence>
<evidence type="ECO:0000259" key="7">
    <source>
        <dbReference type="Pfam" id="PF07005"/>
    </source>
</evidence>
<dbReference type="OrthoDB" id="9778478at2"/>
<keyword evidence="2" id="KW-0808">Transferase</keyword>
<dbReference type="SUPFAM" id="SSF142764">
    <property type="entry name" value="YgbK-like"/>
    <property type="match status" value="1"/>
</dbReference>
<evidence type="ECO:0000256" key="3">
    <source>
        <dbReference type="ARBA" id="ARBA00022741"/>
    </source>
</evidence>
<dbReference type="Gene3D" id="3.40.980.20">
    <property type="entry name" value="Four-carbon acid sugar kinase, nucleotide binding domain"/>
    <property type="match status" value="1"/>
</dbReference>
<dbReference type="InterPro" id="IPR031475">
    <property type="entry name" value="NBD_C"/>
</dbReference>
<dbReference type="AlphaFoldDB" id="A0A1N7LLH8"/>
<organism evidence="9 10">
    <name type="scientific">Alicyclobacillus vulcanalis</name>
    <dbReference type="NCBI Taxonomy" id="252246"/>
    <lineage>
        <taxon>Bacteria</taxon>
        <taxon>Bacillati</taxon>
        <taxon>Bacillota</taxon>
        <taxon>Bacilli</taxon>
        <taxon>Bacillales</taxon>
        <taxon>Alicyclobacillaceae</taxon>
        <taxon>Alicyclobacillus</taxon>
    </lineage>
</organism>
<dbReference type="Proteomes" id="UP000186156">
    <property type="component" value="Unassembled WGS sequence"/>
</dbReference>
<keyword evidence="5" id="KW-0067">ATP-binding</keyword>
<dbReference type="EMBL" id="FTOO01000003">
    <property type="protein sequence ID" value="SIS74695.1"/>
    <property type="molecule type" value="Genomic_DNA"/>
</dbReference>
<dbReference type="STRING" id="252246.SAMN05421799_103235"/>
<reference evidence="10" key="1">
    <citation type="submission" date="2017-01" db="EMBL/GenBank/DDBJ databases">
        <authorList>
            <person name="Varghese N."/>
            <person name="Submissions S."/>
        </authorList>
    </citation>
    <scope>NUCLEOTIDE SEQUENCE [LARGE SCALE GENOMIC DNA]</scope>
    <source>
        <strain evidence="10">DSM 16176</strain>
    </source>
</reference>
<dbReference type="InterPro" id="IPR042213">
    <property type="entry name" value="NBD_C_sf"/>
</dbReference>
<accession>A0A1N7LLH8</accession>
<keyword evidence="10" id="KW-1185">Reference proteome</keyword>
<keyword evidence="3" id="KW-0547">Nucleotide-binding</keyword>
<protein>
    <submittedName>
        <fullName evidence="9">Uncharacterized conserved protein YgbK, DUF1537 family</fullName>
    </submittedName>
</protein>
<dbReference type="Gene3D" id="3.40.50.10840">
    <property type="entry name" value="Putative sugar-binding, N-terminal domain"/>
    <property type="match status" value="1"/>
</dbReference>
<evidence type="ECO:0000313" key="10">
    <source>
        <dbReference type="Proteomes" id="UP000186156"/>
    </source>
</evidence>
<keyword evidence="4" id="KW-0418">Kinase</keyword>
<evidence type="ECO:0000259" key="8">
    <source>
        <dbReference type="Pfam" id="PF17042"/>
    </source>
</evidence>